<dbReference type="EMBL" id="WNWW01000338">
    <property type="protein sequence ID" value="KAF3426159.1"/>
    <property type="molecule type" value="Genomic_DNA"/>
</dbReference>
<organism evidence="6 7">
    <name type="scientific">Frieseomelitta varia</name>
    <dbReference type="NCBI Taxonomy" id="561572"/>
    <lineage>
        <taxon>Eukaryota</taxon>
        <taxon>Metazoa</taxon>
        <taxon>Ecdysozoa</taxon>
        <taxon>Arthropoda</taxon>
        <taxon>Hexapoda</taxon>
        <taxon>Insecta</taxon>
        <taxon>Pterygota</taxon>
        <taxon>Neoptera</taxon>
        <taxon>Endopterygota</taxon>
        <taxon>Hymenoptera</taxon>
        <taxon>Apocrita</taxon>
        <taxon>Aculeata</taxon>
        <taxon>Apoidea</taxon>
        <taxon>Anthophila</taxon>
        <taxon>Apidae</taxon>
        <taxon>Frieseomelitta</taxon>
    </lineage>
</organism>
<sequence length="1313" mass="153374">MFTPEKIRKQLKGLLLLKRSGELDTVENLSNSNNKYWRNSVTYDDLEHYVHHYDEEVQIKLNTLALVAESKKSTLKFMSKELDTVILFLRVNFKENIEFVPLIKKVLKRMKDSLAVMRRQYVQEKKMRNHYIKNHTSSEIKQEVLDESHRISCNLESDINMYCDKFQSLRCMCICSPDATYNRRRCSLQILLLMRDLLDDEFKHVTWKAEQLEAIFNLMLLDTYEGNKLMAFNLIKSVDPNLLQLNNESYVNEIIMVAIELGNSLRPIDTITAAYMLKVSILSPVVHKVLETHLGSMTQFEDIKEATVLQLILILLKKLKDSLILAKENIVKTVIKHSLYGYLFCIRSLLHECNLKNVGKEHLWQKTIAELVFMSFEFSHAVSLIVNNSSPEGHLPMDLNLLPVNEICNSVPDKQIVTPQMVLLCSWRTIKEVSLLFGLLSTKAPICEESASIELLNKEQITKIGEHFVSLLTETKHRGAFEQAHVGFSQLCSQLWRSDKVDLNQLPTLWLYQILISITGIKENSKLCATRRSAGVPFMVQALLSTEPRQYKDTKTTIFDLVMKILLGFTQLESDNLRKQILQLIYSNSIFTHYGNSLIALKYNHDYSTNVAQITEIKTHTLNILRAIFRHSHLADVVNSYVEGGLIAAFRSYDAVTWAERNAAALLFSALIIRIFGVQRTKDHINLTTDNKMNYKTFFEKYPNLLSFILNELQTFVAMDDTLIKTNIQSILLLLSRLYYNPEPSDVQWKINDLVDVIIQCAKSTIFETRKLAARALVPLLTEQSIQCVLTKIIKNIVSIKANHSSLNLIHGYMLQIYEILMHFNFKSFESIDVSWCEFLKQTIWIIKNLERKNSKSPSFLLAAVYVNVCNEICKVDKTYMTQLTPMIYTIIFHLLDEKLKRGPARELYKLSVIKFFRLIAKRTSIIQQSILIRIYLHNLKVPEMQIAVWSIIPEIINEVKYSDALVPLLNYTFNEIRSSIHCFHKYSPELQDSILMCINEVESSDFMRRMDVCKFVLNEIRLKNNKNGYYERDCYLRLLGKSYVTLASLNKYEEVINLECTNDVYNSFCDYLWIANLDRDFRKSVFEIMKNLFLACYKREEYQYVQIQWWTTVLQLLLNNNSKVRYEAFLLIDHLPVQCTMINDCSHLNLLLSKFFQCNVRNTHPECMCIALFYWSIALLDNIDYEMDDTDRKRYYECNVLCFKVFNKCTNYDFFEPVEVSRICAEFLIENMKPYMDIILPDETIDWINSLLNVEFQKSISFRTLIRNYESYVPILENKLHDILNPTYRNKLLQILSYEQYKGIKCTYNTST</sequence>
<evidence type="ECO:0000313" key="6">
    <source>
        <dbReference type="EMBL" id="KAF3426159.1"/>
    </source>
</evidence>
<keyword evidence="2" id="KW-0819">tRNA processing</keyword>
<feature type="domain" description="tRNA (32-2'-O)-methyltransferase regulator THADA-like C-terminal TPR repeats region" evidence="5">
    <location>
        <begin position="661"/>
        <end position="819"/>
    </location>
</feature>
<dbReference type="InterPro" id="IPR016024">
    <property type="entry name" value="ARM-type_fold"/>
</dbReference>
<evidence type="ECO:0000256" key="3">
    <source>
        <dbReference type="ARBA" id="ARBA00035698"/>
    </source>
</evidence>
<dbReference type="SUPFAM" id="SSF48371">
    <property type="entry name" value="ARM repeat"/>
    <property type="match status" value="1"/>
</dbReference>
<gene>
    <name evidence="6" type="ORF">E2986_04640</name>
</gene>
<name>A0A833RLJ1_9HYME</name>
<dbReference type="GO" id="GO:0005829">
    <property type="term" value="C:cytosol"/>
    <property type="evidence" value="ECO:0007669"/>
    <property type="project" value="TreeGrafter"/>
</dbReference>
<evidence type="ECO:0000256" key="2">
    <source>
        <dbReference type="ARBA" id="ARBA00022694"/>
    </source>
</evidence>
<evidence type="ECO:0000259" key="4">
    <source>
        <dbReference type="Pfam" id="PF10350"/>
    </source>
</evidence>
<proteinExistence type="inferred from homology"/>
<dbReference type="PANTHER" id="PTHR14387:SF7">
    <property type="entry name" value="THYROID ADENOMA-ASSOCIATED PROTEIN"/>
    <property type="match status" value="1"/>
</dbReference>
<evidence type="ECO:0000259" key="5">
    <source>
        <dbReference type="Pfam" id="PF25151"/>
    </source>
</evidence>
<protein>
    <recommendedName>
        <fullName evidence="3">tRNA (32-2'-O)-methyltransferase regulator THADA</fullName>
    </recommendedName>
</protein>
<evidence type="ECO:0000256" key="1">
    <source>
        <dbReference type="ARBA" id="ARBA00010409"/>
    </source>
</evidence>
<dbReference type="InterPro" id="IPR019442">
    <property type="entry name" value="THADA/TRM732_DUF2428"/>
</dbReference>
<keyword evidence="7" id="KW-1185">Reference proteome</keyword>
<accession>A0A833RLJ1</accession>
<feature type="domain" description="DUF2428" evidence="4">
    <location>
        <begin position="367"/>
        <end position="659"/>
    </location>
</feature>
<comment type="similarity">
    <text evidence="1">Belongs to the THADA family.</text>
</comment>
<evidence type="ECO:0000313" key="7">
    <source>
        <dbReference type="Proteomes" id="UP000655588"/>
    </source>
</evidence>
<dbReference type="Pfam" id="PF10350">
    <property type="entry name" value="DUF2428"/>
    <property type="match status" value="1"/>
</dbReference>
<comment type="caution">
    <text evidence="6">The sequence shown here is derived from an EMBL/GenBank/DDBJ whole genome shotgun (WGS) entry which is preliminary data.</text>
</comment>
<dbReference type="PANTHER" id="PTHR14387">
    <property type="entry name" value="THADA/DEATH RECEPTOR INTERACTING PROTEIN"/>
    <property type="match status" value="1"/>
</dbReference>
<dbReference type="Proteomes" id="UP000655588">
    <property type="component" value="Unassembled WGS sequence"/>
</dbReference>
<dbReference type="GO" id="GO:0030488">
    <property type="term" value="P:tRNA methylation"/>
    <property type="evidence" value="ECO:0007669"/>
    <property type="project" value="TreeGrafter"/>
</dbReference>
<dbReference type="InterPro" id="IPR056842">
    <property type="entry name" value="THADA-like_TPR_C"/>
</dbReference>
<reference evidence="6" key="1">
    <citation type="submission" date="2019-11" db="EMBL/GenBank/DDBJ databases">
        <title>The nuclear and mitochondrial genomes of Frieseomelitta varia - a highly eusocial stingless bee (Meliponini) with a permanently sterile worker caste.</title>
        <authorList>
            <person name="Freitas F.C.P."/>
            <person name="Lourenco A.P."/>
            <person name="Nunes F.M.F."/>
            <person name="Paschoal A.R."/>
            <person name="Abreu F.C.P."/>
            <person name="Barbin F.O."/>
            <person name="Bataglia L."/>
            <person name="Cardoso-Junior C.A.M."/>
            <person name="Cervoni M.S."/>
            <person name="Silva S.R."/>
            <person name="Dalarmi F."/>
            <person name="Del Lama M.A."/>
            <person name="Depintor T.S."/>
            <person name="Ferreira K.M."/>
            <person name="Goria P.S."/>
            <person name="Jaskot M.C."/>
            <person name="Lago D.C."/>
            <person name="Luna-Lucena D."/>
            <person name="Moda L.M."/>
            <person name="Nascimento L."/>
            <person name="Pedrino M."/>
            <person name="Rabico F.O."/>
            <person name="Sanches F.C."/>
            <person name="Santos D.E."/>
            <person name="Santos C.G."/>
            <person name="Vieira J."/>
            <person name="Lopes T.F."/>
            <person name="Barchuk A.R."/>
            <person name="Hartfelder K."/>
            <person name="Simoes Z.L.P."/>
            <person name="Bitondi M.M.G."/>
            <person name="Pinheiro D.G."/>
        </authorList>
    </citation>
    <scope>NUCLEOTIDE SEQUENCE</scope>
    <source>
        <strain evidence="6">USP_RPSP 00005682</strain>
        <tissue evidence="6">Whole individual</tissue>
    </source>
</reference>
<dbReference type="InterPro" id="IPR051954">
    <property type="entry name" value="tRNA_methyltransferase_THADA"/>
</dbReference>
<dbReference type="Pfam" id="PF25151">
    <property type="entry name" value="TPR_Trm732_C"/>
    <property type="match status" value="1"/>
</dbReference>